<dbReference type="Gene3D" id="3.40.50.1820">
    <property type="entry name" value="alpha/beta hydrolase"/>
    <property type="match status" value="1"/>
</dbReference>
<protein>
    <submittedName>
        <fullName evidence="3">Alpha/beta hydrolase fold protein</fullName>
    </submittedName>
</protein>
<dbReference type="InterPro" id="IPR000073">
    <property type="entry name" value="AB_hydrolase_1"/>
</dbReference>
<proteinExistence type="predicted"/>
<name>E7QYT1_HALPU</name>
<evidence type="ECO:0000313" key="4">
    <source>
        <dbReference type="Proteomes" id="UP000003751"/>
    </source>
</evidence>
<dbReference type="AlphaFoldDB" id="E7QYT1"/>
<dbReference type="PRINTS" id="PR00111">
    <property type="entry name" value="ABHYDROLASE"/>
</dbReference>
<dbReference type="PRINTS" id="PR00412">
    <property type="entry name" value="EPOXHYDRLASE"/>
</dbReference>
<keyword evidence="1 3" id="KW-0378">Hydrolase</keyword>
<dbReference type="RefSeq" id="WP_007982816.1">
    <property type="nucleotide sequence ID" value="NZ_AEMG01000028.1"/>
</dbReference>
<dbReference type="EMBL" id="AEMG01000028">
    <property type="protein sequence ID" value="EFW90347.1"/>
    <property type="molecule type" value="Genomic_DNA"/>
</dbReference>
<feature type="domain" description="AB hydrolase-1" evidence="2">
    <location>
        <begin position="38"/>
        <end position="292"/>
    </location>
</feature>
<evidence type="ECO:0000256" key="1">
    <source>
        <dbReference type="ARBA" id="ARBA00022801"/>
    </source>
</evidence>
<dbReference type="InterPro" id="IPR029058">
    <property type="entry name" value="AB_hydrolase_fold"/>
</dbReference>
<dbReference type="OrthoDB" id="299757at2157"/>
<reference evidence="3 4" key="1">
    <citation type="journal article" date="2014" name="ISME J.">
        <title>Trehalose/2-sulfotrehalose biosynthesis and glycine-betaine uptake are widely spread mechanisms for osmoadaptation in the Halobacteriales.</title>
        <authorList>
            <person name="Youssef N.H."/>
            <person name="Savage-Ashlock K.N."/>
            <person name="McCully A.L."/>
            <person name="Luedtke B."/>
            <person name="Shaw E.I."/>
            <person name="Hoff W.D."/>
            <person name="Elshahed M.S."/>
        </authorList>
    </citation>
    <scope>NUCLEOTIDE SEQUENCE [LARGE SCALE GENOMIC DNA]</scope>
    <source>
        <strain evidence="3 4">DX253</strain>
    </source>
</reference>
<dbReference type="Pfam" id="PF00561">
    <property type="entry name" value="Abhydrolase_1"/>
    <property type="match status" value="1"/>
</dbReference>
<comment type="caution">
    <text evidence="3">The sequence shown here is derived from an EMBL/GenBank/DDBJ whole genome shotgun (WGS) entry which is preliminary data.</text>
</comment>
<accession>E7QYT1</accession>
<evidence type="ECO:0000259" key="2">
    <source>
        <dbReference type="Pfam" id="PF00561"/>
    </source>
</evidence>
<dbReference type="Proteomes" id="UP000003751">
    <property type="component" value="Unassembled WGS sequence"/>
</dbReference>
<dbReference type="STRING" id="797209.GCA_000376445_00644"/>
<evidence type="ECO:0000313" key="3">
    <source>
        <dbReference type="EMBL" id="EFW90347.1"/>
    </source>
</evidence>
<organism evidence="3 4">
    <name type="scientific">Haladaptatus paucihalophilus DX253</name>
    <dbReference type="NCBI Taxonomy" id="797209"/>
    <lineage>
        <taxon>Archaea</taxon>
        <taxon>Methanobacteriati</taxon>
        <taxon>Methanobacteriota</taxon>
        <taxon>Stenosarchaea group</taxon>
        <taxon>Halobacteria</taxon>
        <taxon>Halobacteriales</taxon>
        <taxon>Haladaptataceae</taxon>
        <taxon>Haladaptatus</taxon>
    </lineage>
</organism>
<dbReference type="SUPFAM" id="SSF53474">
    <property type="entry name" value="alpha/beta-Hydrolases"/>
    <property type="match status" value="1"/>
</dbReference>
<dbReference type="GO" id="GO:0016787">
    <property type="term" value="F:hydrolase activity"/>
    <property type="evidence" value="ECO:0007669"/>
    <property type="project" value="UniProtKB-KW"/>
</dbReference>
<dbReference type="PANTHER" id="PTHR43329">
    <property type="entry name" value="EPOXIDE HYDROLASE"/>
    <property type="match status" value="1"/>
</dbReference>
<dbReference type="PATRIC" id="fig|797209.4.peg.3888"/>
<dbReference type="eggNOG" id="arCOG01648">
    <property type="taxonomic scope" value="Archaea"/>
</dbReference>
<dbReference type="InterPro" id="IPR000639">
    <property type="entry name" value="Epox_hydrolase-like"/>
</dbReference>
<gene>
    <name evidence="3" type="ORF">ZOD2009_19858</name>
</gene>
<sequence>MSTLIHENTVDERMPELTHDDAIVNGVRLHYVEAGDGPLVLLLHGFPEFWYSWREQIPALAAAGYHVVAPDMRGYNDSEKPHGVDAYRTDELVADVTGLIDHFGEETAHVVGHDWGGAVAWQVGIDRPERVDKLAVLNAPHPGRFREVLRTPSQLRRSWYIFFFQLPWLPELFLSARGYESIENIFTDTPTNPDAFTEDDVRRYVEAAAKPGALTGSINYYRALFRQSVPTQLRSLVGGSNDSFDVRVPTMLIWGTEDFALGNELTEGLDRWIPDLRIERLPGASHWVQNDRPERVSDLLVEFFAE</sequence>